<name>A0A2J7YPZ5_STRMQ</name>
<dbReference type="SUPFAM" id="SSF56645">
    <property type="entry name" value="Acyl-CoA dehydrogenase NM domain-like"/>
    <property type="match status" value="1"/>
</dbReference>
<comment type="catalytic activity">
    <reaction evidence="11">
        <text>dibenzothiophene + FMNH2 + O2 = dibenzothiophene 5-oxide + FMN + H2O + H(+)</text>
        <dbReference type="Rhea" id="RHEA:49076"/>
        <dbReference type="ChEBI" id="CHEBI:15377"/>
        <dbReference type="ChEBI" id="CHEBI:15378"/>
        <dbReference type="ChEBI" id="CHEBI:15379"/>
        <dbReference type="ChEBI" id="CHEBI:23681"/>
        <dbReference type="ChEBI" id="CHEBI:23683"/>
        <dbReference type="ChEBI" id="CHEBI:57618"/>
        <dbReference type="ChEBI" id="CHEBI:58210"/>
    </reaction>
</comment>
<evidence type="ECO:0000256" key="6">
    <source>
        <dbReference type="ARBA" id="ARBA00023033"/>
    </source>
</evidence>
<keyword evidence="2" id="KW-0285">Flavoprotein</keyword>
<dbReference type="Gene3D" id="2.40.110.10">
    <property type="entry name" value="Butyryl-CoA Dehydrogenase, subunit A, domain 2"/>
    <property type="match status" value="1"/>
</dbReference>
<comment type="catalytic activity">
    <reaction evidence="12">
        <text>dibenzothiophene 5-oxide + FMNH2 + O2 = dibenzothiophene 5,5-dioxide + FMN + H2O + H(+)</text>
        <dbReference type="Rhea" id="RHEA:49080"/>
        <dbReference type="ChEBI" id="CHEBI:15377"/>
        <dbReference type="ChEBI" id="CHEBI:15378"/>
        <dbReference type="ChEBI" id="CHEBI:15379"/>
        <dbReference type="ChEBI" id="CHEBI:23683"/>
        <dbReference type="ChEBI" id="CHEBI:57618"/>
        <dbReference type="ChEBI" id="CHEBI:58210"/>
        <dbReference type="ChEBI" id="CHEBI:90356"/>
    </reaction>
</comment>
<dbReference type="Gene3D" id="1.20.140.10">
    <property type="entry name" value="Butyryl-CoA Dehydrogenase, subunit A, domain 3"/>
    <property type="match status" value="1"/>
</dbReference>
<reference evidence="17 18" key="1">
    <citation type="submission" date="2015-09" db="EMBL/GenBank/DDBJ databases">
        <title>Genome sequence, genome mining and natural product profiling of a biocontrol bacterium Streptomyces malaysiensis F913.</title>
        <authorList>
            <person name="Xu Y."/>
            <person name="Wei J."/>
            <person name="Xie J."/>
            <person name="Li T."/>
            <person name="Zhou Z."/>
        </authorList>
    </citation>
    <scope>NUCLEOTIDE SEQUENCE [LARGE SCALE GENOMIC DNA]</scope>
    <source>
        <strain evidence="17 18">F913</strain>
    </source>
</reference>
<evidence type="ECO:0000256" key="4">
    <source>
        <dbReference type="ARBA" id="ARBA00022741"/>
    </source>
</evidence>
<dbReference type="PIRSF" id="PIRSF016578">
    <property type="entry name" value="HsaA"/>
    <property type="match status" value="1"/>
</dbReference>
<dbReference type="Proteomes" id="UP000236520">
    <property type="component" value="Unassembled WGS sequence"/>
</dbReference>
<feature type="domain" description="Acyl-CoA oxidase/dehydrogenase middle" evidence="14">
    <location>
        <begin position="138"/>
        <end position="221"/>
    </location>
</feature>
<comment type="subcellular location">
    <subcellularLocation>
        <location evidence="1">Cytoplasm</location>
    </subcellularLocation>
</comment>
<keyword evidence="6" id="KW-0503">Monooxygenase</keyword>
<comment type="similarity">
    <text evidence="8">Belongs to the DszC flavin monooxygenase family.</text>
</comment>
<dbReference type="EC" id="1.14.14.21" evidence="9"/>
<sequence length="407" mass="42705">MSSAPVPVPAPAPAPVPVLASASEAVRAAHSLAAELAADASARDREGGFPYRAAQLLSRSGLLGIRVPAEYGGAGVDQRTVAEVFRILAAADGALAQIPQSHFAFVDALLVAGAEELRREVFGAVLAGARVGNAASERGGRTAADFRTRVLETADGLRLQGTKHYATGALGAEWIAVYALLDDELAIVFVPGDTPGVRLLDDWTGMGQRATGSGTARFDDVPVAAHRVIRPWTQPAARRGWWLAGRLAHTAIDVGIAENALADGLAYLAARARVSPGLPFDTPGDDPLVQHGVGVAATRARAARLLLADAARAIDLAWAGDDDADVRDARLVLDQAKAFAADVAVQVSSELFTWTGTSATDDRHNLHRHWRNARTHTLHDPNGWKYASAGAALVRQAHENIAASDIS</sequence>
<comment type="pathway">
    <text evidence="7">Sulfur metabolism; dibenzothiophene degradation.</text>
</comment>
<proteinExistence type="inferred from homology"/>
<dbReference type="GO" id="GO:0004497">
    <property type="term" value="F:monooxygenase activity"/>
    <property type="evidence" value="ECO:0007669"/>
    <property type="project" value="UniProtKB-KW"/>
</dbReference>
<dbReference type="Pfam" id="PF02770">
    <property type="entry name" value="Acyl-CoA_dh_M"/>
    <property type="match status" value="1"/>
</dbReference>
<dbReference type="GO" id="GO:0008470">
    <property type="term" value="F:3-methylbutanoyl-CoA dehydrogenase activity"/>
    <property type="evidence" value="ECO:0007669"/>
    <property type="project" value="TreeGrafter"/>
</dbReference>
<gene>
    <name evidence="17" type="ORF">SMF913_25573</name>
</gene>
<dbReference type="InterPro" id="IPR013786">
    <property type="entry name" value="AcylCoA_DH/ox_N"/>
</dbReference>
<dbReference type="GO" id="GO:0006552">
    <property type="term" value="P:L-leucine catabolic process"/>
    <property type="evidence" value="ECO:0007669"/>
    <property type="project" value="TreeGrafter"/>
</dbReference>
<evidence type="ECO:0000256" key="7">
    <source>
        <dbReference type="ARBA" id="ARBA00034307"/>
    </source>
</evidence>
<evidence type="ECO:0000256" key="5">
    <source>
        <dbReference type="ARBA" id="ARBA00023002"/>
    </source>
</evidence>
<evidence type="ECO:0000259" key="14">
    <source>
        <dbReference type="Pfam" id="PF02770"/>
    </source>
</evidence>
<evidence type="ECO:0000256" key="13">
    <source>
        <dbReference type="ARBA" id="ARBA00049456"/>
    </source>
</evidence>
<dbReference type="GO" id="GO:0005737">
    <property type="term" value="C:cytoplasm"/>
    <property type="evidence" value="ECO:0007669"/>
    <property type="project" value="UniProtKB-SubCell"/>
</dbReference>
<dbReference type="InterPro" id="IPR006091">
    <property type="entry name" value="Acyl-CoA_Oxase/DH_mid-dom"/>
</dbReference>
<feature type="domain" description="Acyl-CoA dehydrogenase C-terminal" evidence="16">
    <location>
        <begin position="248"/>
        <end position="379"/>
    </location>
</feature>
<dbReference type="InterPro" id="IPR036250">
    <property type="entry name" value="AcylCo_DH-like_C"/>
</dbReference>
<dbReference type="Gene3D" id="1.10.540.10">
    <property type="entry name" value="Acyl-CoA dehydrogenase/oxidase, N-terminal domain"/>
    <property type="match status" value="1"/>
</dbReference>
<dbReference type="SUPFAM" id="SSF47203">
    <property type="entry name" value="Acyl-CoA dehydrogenase C-terminal domain-like"/>
    <property type="match status" value="1"/>
</dbReference>
<dbReference type="InterPro" id="IPR009100">
    <property type="entry name" value="AcylCoA_DH/oxidase_NM_dom_sf"/>
</dbReference>
<dbReference type="EMBL" id="LJIW01000002">
    <property type="protein sequence ID" value="PNG90108.1"/>
    <property type="molecule type" value="Genomic_DNA"/>
</dbReference>
<dbReference type="PANTHER" id="PTHR43884">
    <property type="entry name" value="ACYL-COA DEHYDROGENASE"/>
    <property type="match status" value="1"/>
</dbReference>
<evidence type="ECO:0000259" key="16">
    <source>
        <dbReference type="Pfam" id="PF08028"/>
    </source>
</evidence>
<accession>A0A2J7YPZ5</accession>
<comment type="caution">
    <text evidence="17">The sequence shown here is derived from an EMBL/GenBank/DDBJ whole genome shotgun (WGS) entry which is preliminary data.</text>
</comment>
<dbReference type="Pfam" id="PF08028">
    <property type="entry name" value="Acyl-CoA_dh_2"/>
    <property type="match status" value="1"/>
</dbReference>
<keyword evidence="4" id="KW-0547">Nucleotide-binding</keyword>
<evidence type="ECO:0000259" key="15">
    <source>
        <dbReference type="Pfam" id="PF02771"/>
    </source>
</evidence>
<keyword evidence="5" id="KW-0560">Oxidoreductase</keyword>
<evidence type="ECO:0000256" key="3">
    <source>
        <dbReference type="ARBA" id="ARBA00022643"/>
    </source>
</evidence>
<feature type="domain" description="Acyl-CoA dehydrogenase/oxidase N-terminal" evidence="15">
    <location>
        <begin position="31"/>
        <end position="128"/>
    </location>
</feature>
<evidence type="ECO:0000256" key="9">
    <source>
        <dbReference type="ARBA" id="ARBA00034328"/>
    </source>
</evidence>
<dbReference type="RefSeq" id="WP_102935994.1">
    <property type="nucleotide sequence ID" value="NZ_LJIW01000002.1"/>
</dbReference>
<organism evidence="17 18">
    <name type="scientific">Streptomyces malaysiensis</name>
    <dbReference type="NCBI Taxonomy" id="92644"/>
    <lineage>
        <taxon>Bacteria</taxon>
        <taxon>Bacillati</taxon>
        <taxon>Actinomycetota</taxon>
        <taxon>Actinomycetes</taxon>
        <taxon>Kitasatosporales</taxon>
        <taxon>Streptomycetaceae</taxon>
        <taxon>Streptomyces</taxon>
        <taxon>Streptomyces violaceusniger group</taxon>
    </lineage>
</organism>
<keyword evidence="3" id="KW-0288">FMN</keyword>
<evidence type="ECO:0000256" key="10">
    <source>
        <dbReference type="ARBA" id="ARBA00034345"/>
    </source>
</evidence>
<dbReference type="AlphaFoldDB" id="A0A2J7YPZ5"/>
<dbReference type="InterPro" id="IPR013107">
    <property type="entry name" value="Acyl-CoA_DH_C"/>
</dbReference>
<dbReference type="Pfam" id="PF02771">
    <property type="entry name" value="Acyl-CoA_dh_N"/>
    <property type="match status" value="1"/>
</dbReference>
<dbReference type="GO" id="GO:0050660">
    <property type="term" value="F:flavin adenine dinucleotide binding"/>
    <property type="evidence" value="ECO:0007669"/>
    <property type="project" value="InterPro"/>
</dbReference>
<evidence type="ECO:0000256" key="11">
    <source>
        <dbReference type="ARBA" id="ARBA00047859"/>
    </source>
</evidence>
<protein>
    <recommendedName>
        <fullName evidence="10">Dibenzothiophene monooxygenase</fullName>
        <ecNumber evidence="9">1.14.14.21</ecNumber>
    </recommendedName>
</protein>
<dbReference type="InterPro" id="IPR037069">
    <property type="entry name" value="AcylCoA_DH/ox_N_sf"/>
</dbReference>
<evidence type="ECO:0000256" key="2">
    <source>
        <dbReference type="ARBA" id="ARBA00022630"/>
    </source>
</evidence>
<evidence type="ECO:0000256" key="1">
    <source>
        <dbReference type="ARBA" id="ARBA00004496"/>
    </source>
</evidence>
<keyword evidence="18" id="KW-1185">Reference proteome</keyword>
<dbReference type="InterPro" id="IPR046373">
    <property type="entry name" value="Acyl-CoA_Oxase/DH_mid-dom_sf"/>
</dbReference>
<evidence type="ECO:0000256" key="12">
    <source>
        <dbReference type="ARBA" id="ARBA00048445"/>
    </source>
</evidence>
<evidence type="ECO:0000256" key="8">
    <source>
        <dbReference type="ARBA" id="ARBA00034317"/>
    </source>
</evidence>
<evidence type="ECO:0000313" key="17">
    <source>
        <dbReference type="EMBL" id="PNG90108.1"/>
    </source>
</evidence>
<comment type="catalytic activity">
    <reaction evidence="13">
        <text>dibenzothiophene + 2 FMNH2 + 2 O2 = dibenzothiophene 5,5-dioxide + 2 FMN + 2 H2O + 2 H(+)</text>
        <dbReference type="Rhea" id="RHEA:49072"/>
        <dbReference type="ChEBI" id="CHEBI:15377"/>
        <dbReference type="ChEBI" id="CHEBI:15378"/>
        <dbReference type="ChEBI" id="CHEBI:15379"/>
        <dbReference type="ChEBI" id="CHEBI:23681"/>
        <dbReference type="ChEBI" id="CHEBI:57618"/>
        <dbReference type="ChEBI" id="CHEBI:58210"/>
        <dbReference type="ChEBI" id="CHEBI:90356"/>
        <dbReference type="EC" id="1.14.14.21"/>
    </reaction>
</comment>
<dbReference type="PANTHER" id="PTHR43884:SF12">
    <property type="entry name" value="ISOVALERYL-COA DEHYDROGENASE, MITOCHONDRIAL-RELATED"/>
    <property type="match status" value="1"/>
</dbReference>
<evidence type="ECO:0000313" key="18">
    <source>
        <dbReference type="Proteomes" id="UP000236520"/>
    </source>
</evidence>